<sequence>MTSPIAAMCSGWKRAAIQFTQFFIECTVFHRVNALPSTLGSGAAARSDGTDRQMHLRRDNFITVVNRPL</sequence>
<dbReference type="EMBL" id="ANOG01000767">
    <property type="protein sequence ID" value="EMI17682.1"/>
    <property type="molecule type" value="Genomic_DNA"/>
</dbReference>
<dbReference type="Proteomes" id="UP000011991">
    <property type="component" value="Unassembled WGS sequence"/>
</dbReference>
<gene>
    <name evidence="1" type="ORF">RMSM_05384</name>
</gene>
<protein>
    <submittedName>
        <fullName evidence="1">Uncharacterized protein</fullName>
    </submittedName>
</protein>
<evidence type="ECO:0000313" key="1">
    <source>
        <dbReference type="EMBL" id="EMI17682.1"/>
    </source>
</evidence>
<evidence type="ECO:0000313" key="2">
    <source>
        <dbReference type="Proteomes" id="UP000011991"/>
    </source>
</evidence>
<organism evidence="1 2">
    <name type="scientific">Rhodopirellula maiorica SM1</name>
    <dbReference type="NCBI Taxonomy" id="1265738"/>
    <lineage>
        <taxon>Bacteria</taxon>
        <taxon>Pseudomonadati</taxon>
        <taxon>Planctomycetota</taxon>
        <taxon>Planctomycetia</taxon>
        <taxon>Pirellulales</taxon>
        <taxon>Pirellulaceae</taxon>
        <taxon>Novipirellula</taxon>
    </lineage>
</organism>
<proteinExistence type="predicted"/>
<accession>M5RQM0</accession>
<dbReference type="PATRIC" id="fig|1265738.3.peg.5393"/>
<comment type="caution">
    <text evidence="1">The sequence shown here is derived from an EMBL/GenBank/DDBJ whole genome shotgun (WGS) entry which is preliminary data.</text>
</comment>
<dbReference type="AlphaFoldDB" id="M5RQM0"/>
<keyword evidence="2" id="KW-1185">Reference proteome</keyword>
<name>M5RQM0_9BACT</name>
<reference evidence="1 2" key="1">
    <citation type="journal article" date="2013" name="Mar. Genomics">
        <title>Expression of sulfatases in Rhodopirellula baltica and the diversity of sulfatases in the genus Rhodopirellula.</title>
        <authorList>
            <person name="Wegner C.E."/>
            <person name="Richter-Heitmann T."/>
            <person name="Klindworth A."/>
            <person name="Klockow C."/>
            <person name="Richter M."/>
            <person name="Achstetter T."/>
            <person name="Glockner F.O."/>
            <person name="Harder J."/>
        </authorList>
    </citation>
    <scope>NUCLEOTIDE SEQUENCE [LARGE SCALE GENOMIC DNA]</scope>
    <source>
        <strain evidence="1 2">SM1</strain>
    </source>
</reference>